<comment type="catalytic activity">
    <reaction evidence="1">
        <text>ATP + protein L-histidine = ADP + protein N-phospho-L-histidine.</text>
        <dbReference type="EC" id="2.7.13.3"/>
    </reaction>
</comment>
<evidence type="ECO:0000256" key="2">
    <source>
        <dbReference type="ARBA" id="ARBA00012438"/>
    </source>
</evidence>
<organism evidence="11 12">
    <name type="scientific">Bifidobacterium animalis subsp. lactis CNCM I-2494</name>
    <dbReference type="NCBI Taxonomy" id="1042403"/>
    <lineage>
        <taxon>Bacteria</taxon>
        <taxon>Bacillati</taxon>
        <taxon>Actinomycetota</taxon>
        <taxon>Actinomycetes</taxon>
        <taxon>Bifidobacteriales</taxon>
        <taxon>Bifidobacteriaceae</taxon>
        <taxon>Bifidobacterium</taxon>
    </lineage>
</organism>
<dbReference type="PRINTS" id="PR00344">
    <property type="entry name" value="BCTRLSENSOR"/>
</dbReference>
<dbReference type="InterPro" id="IPR005467">
    <property type="entry name" value="His_kinase_dom"/>
</dbReference>
<dbReference type="PANTHER" id="PTHR45453">
    <property type="entry name" value="PHOSPHATE REGULON SENSOR PROTEIN PHOR"/>
    <property type="match status" value="1"/>
</dbReference>
<dbReference type="PANTHER" id="PTHR45453:SF1">
    <property type="entry name" value="PHOSPHATE REGULON SENSOR PROTEIN PHOR"/>
    <property type="match status" value="1"/>
</dbReference>
<reference evidence="11 12" key="1">
    <citation type="journal article" date="2011" name="J. Bacteriol.">
        <title>Genome Sequence of the Probiotic Strain Bifidobacterium animalis subsp. lactis CNCM I-2494.</title>
        <authorList>
            <person name="Chervaux C."/>
            <person name="Grimaldi C."/>
            <person name="Bolotin A."/>
            <person name="Quinquis B."/>
            <person name="Legrain-Raspaud S."/>
            <person name="van Hylckama Vlieg J.E."/>
            <person name="Denariaz G."/>
            <person name="Smokvina T."/>
        </authorList>
    </citation>
    <scope>NUCLEOTIDE SEQUENCE [LARGE SCALE GENOMIC DNA]</scope>
    <source>
        <strain evidence="11 12">CNCM I-2494</strain>
    </source>
</reference>
<feature type="compositionally biased region" description="Polar residues" evidence="8">
    <location>
        <begin position="509"/>
        <end position="524"/>
    </location>
</feature>
<sequence>MKITRMCSPSLLLPVRYVRNHCSRCDTLACALMGDVSCVCSPSATGKCASAAHRARIWENDAMPQFTTTVIAVAFILLAVGAVIGLLVLLYDWLAPLISRTTHGVSLPDSIGDLVSRLRRRRSRDDEDGDDDDDDELDDEAAALLSILPAASIVVDDSDDVVRANPAAYRLGIVNDDVIVDSRVLDAVRKVREHGGKTSLEITTSTPKRFALPEPVDTEEDLKTSTVSRPNWLKLVIGRIDEQFVVVLIDDISESVRFSQMRDDFVTNVSEMIIRPSEDLQRLADVLEHGGMSPEQVAQAARDVRRSSAYVDHMVKNLLLLIKAQGDAPNAQSAVLDVREQVEVAVNELLPQARQRGITVSITGKGEPKVRGNATAIRAAIGKLVDNAIEYSPDNANVSVLIETTRDTKDALVRVVDRGTGIPLKEQPRIFERFYRGANQNERTQSGVGLGLAIVKHVAIMHHGNVQVWSRPGQGSTFSLVLPLVPESAEEAGEISRRRADGNRDGENAPTQAMRNQSTRHTSR</sequence>
<dbReference type="SUPFAM" id="SSF55874">
    <property type="entry name" value="ATPase domain of HSP90 chaperone/DNA topoisomerase II/histidine kinase"/>
    <property type="match status" value="1"/>
</dbReference>
<dbReference type="InterPro" id="IPR036890">
    <property type="entry name" value="HATPase_C_sf"/>
</dbReference>
<keyword evidence="9" id="KW-0472">Membrane</keyword>
<evidence type="ECO:0000313" key="11">
    <source>
        <dbReference type="EMBL" id="AEK29905.1"/>
    </source>
</evidence>
<evidence type="ECO:0000313" key="12">
    <source>
        <dbReference type="Proteomes" id="UP000008394"/>
    </source>
</evidence>
<dbReference type="Gene3D" id="3.30.565.10">
    <property type="entry name" value="Histidine kinase-like ATPase, C-terminal domain"/>
    <property type="match status" value="1"/>
</dbReference>
<keyword evidence="9" id="KW-1133">Transmembrane helix</keyword>
<evidence type="ECO:0000256" key="3">
    <source>
        <dbReference type="ARBA" id="ARBA00022553"/>
    </source>
</evidence>
<evidence type="ECO:0000256" key="4">
    <source>
        <dbReference type="ARBA" id="ARBA00022679"/>
    </source>
</evidence>
<keyword evidence="9" id="KW-0812">Transmembrane</keyword>
<dbReference type="AlphaFoldDB" id="A0A806FH23"/>
<protein>
    <recommendedName>
        <fullName evidence="7">Sensor-like histidine kinase SenX3</fullName>
        <ecNumber evidence="2">2.7.13.3</ecNumber>
    </recommendedName>
</protein>
<proteinExistence type="predicted"/>
<keyword evidence="5 11" id="KW-0418">Kinase</keyword>
<evidence type="ECO:0000256" key="5">
    <source>
        <dbReference type="ARBA" id="ARBA00022777"/>
    </source>
</evidence>
<dbReference type="GO" id="GO:0016036">
    <property type="term" value="P:cellular response to phosphate starvation"/>
    <property type="evidence" value="ECO:0007669"/>
    <property type="project" value="TreeGrafter"/>
</dbReference>
<keyword evidence="6" id="KW-0902">Two-component regulatory system</keyword>
<evidence type="ECO:0000256" key="7">
    <source>
        <dbReference type="ARBA" id="ARBA00039401"/>
    </source>
</evidence>
<evidence type="ECO:0000256" key="6">
    <source>
        <dbReference type="ARBA" id="ARBA00023012"/>
    </source>
</evidence>
<dbReference type="Proteomes" id="UP000008394">
    <property type="component" value="Chromosome"/>
</dbReference>
<dbReference type="CDD" id="cd00075">
    <property type="entry name" value="HATPase"/>
    <property type="match status" value="1"/>
</dbReference>
<keyword evidence="4 11" id="KW-0808">Transferase</keyword>
<evidence type="ECO:0000256" key="9">
    <source>
        <dbReference type="SAM" id="Phobius"/>
    </source>
</evidence>
<accession>A0A806FH23</accession>
<keyword evidence="3" id="KW-0597">Phosphoprotein</keyword>
<dbReference type="GO" id="GO:0000155">
    <property type="term" value="F:phosphorelay sensor kinase activity"/>
    <property type="evidence" value="ECO:0007669"/>
    <property type="project" value="TreeGrafter"/>
</dbReference>
<dbReference type="InterPro" id="IPR004358">
    <property type="entry name" value="Sig_transdc_His_kin-like_C"/>
</dbReference>
<evidence type="ECO:0000259" key="10">
    <source>
        <dbReference type="PROSITE" id="PS50109"/>
    </source>
</evidence>
<dbReference type="GO" id="GO:0005886">
    <property type="term" value="C:plasma membrane"/>
    <property type="evidence" value="ECO:0007669"/>
    <property type="project" value="TreeGrafter"/>
</dbReference>
<feature type="region of interest" description="Disordered" evidence="8">
    <location>
        <begin position="489"/>
        <end position="524"/>
    </location>
</feature>
<dbReference type="Pfam" id="PF02518">
    <property type="entry name" value="HATPase_c"/>
    <property type="match status" value="1"/>
</dbReference>
<evidence type="ECO:0000256" key="8">
    <source>
        <dbReference type="SAM" id="MobiDB-lite"/>
    </source>
</evidence>
<dbReference type="EC" id="2.7.13.3" evidence="2"/>
<dbReference type="EMBL" id="CP002915">
    <property type="protein sequence ID" value="AEK29905.1"/>
    <property type="molecule type" value="Genomic_DNA"/>
</dbReference>
<gene>
    <name evidence="11" type="ORF">BALAC2494_00666</name>
</gene>
<dbReference type="FunFam" id="3.30.565.10:FF:000006">
    <property type="entry name" value="Sensor histidine kinase WalK"/>
    <property type="match status" value="1"/>
</dbReference>
<feature type="compositionally biased region" description="Basic and acidic residues" evidence="8">
    <location>
        <begin position="494"/>
        <end position="507"/>
    </location>
</feature>
<feature type="transmembrane region" description="Helical" evidence="9">
    <location>
        <begin position="66"/>
        <end position="91"/>
    </location>
</feature>
<dbReference type="KEGG" id="bnm:BALAC2494_00666"/>
<dbReference type="PROSITE" id="PS50109">
    <property type="entry name" value="HIS_KIN"/>
    <property type="match status" value="1"/>
</dbReference>
<dbReference type="InterPro" id="IPR003594">
    <property type="entry name" value="HATPase_dom"/>
</dbReference>
<feature type="domain" description="Histidine kinase" evidence="10">
    <location>
        <begin position="268"/>
        <end position="486"/>
    </location>
</feature>
<dbReference type="SMART" id="SM00387">
    <property type="entry name" value="HATPase_c"/>
    <property type="match status" value="1"/>
</dbReference>
<dbReference type="InterPro" id="IPR050351">
    <property type="entry name" value="BphY/WalK/GraS-like"/>
</dbReference>
<dbReference type="GO" id="GO:0004721">
    <property type="term" value="F:phosphoprotein phosphatase activity"/>
    <property type="evidence" value="ECO:0007669"/>
    <property type="project" value="TreeGrafter"/>
</dbReference>
<evidence type="ECO:0000256" key="1">
    <source>
        <dbReference type="ARBA" id="ARBA00000085"/>
    </source>
</evidence>
<name>A0A806FH23_BIFAN</name>